<dbReference type="Proteomes" id="UP000005627">
    <property type="component" value="Chromosome 3"/>
</dbReference>
<gene>
    <name evidence="7" type="primary">TDEL0C04960</name>
    <name evidence="7" type="ORF">TDEL_0C04960</name>
</gene>
<dbReference type="eggNOG" id="KOG0527">
    <property type="taxonomic scope" value="Eukaryota"/>
</dbReference>
<dbReference type="Pfam" id="PF00505">
    <property type="entry name" value="HMG_box"/>
    <property type="match status" value="1"/>
</dbReference>
<reference evidence="7 8" key="1">
    <citation type="journal article" date="2011" name="Proc. Natl. Acad. Sci. U.S.A.">
        <title>Evolutionary erosion of yeast sex chromosomes by mating-type switching accidents.</title>
        <authorList>
            <person name="Gordon J.L."/>
            <person name="Armisen D."/>
            <person name="Proux-Wera E."/>
            <person name="Oheigeartaigh S.S."/>
            <person name="Byrne K.P."/>
            <person name="Wolfe K.H."/>
        </authorList>
    </citation>
    <scope>NUCLEOTIDE SEQUENCE [LARGE SCALE GENOMIC DNA]</scope>
    <source>
        <strain evidence="8">ATCC 10662 / CBS 1146 / NBRC 0425 / NCYC 2629 / NRRL Y-866</strain>
    </source>
</reference>
<organism evidence="7 8">
    <name type="scientific">Torulaspora delbrueckii</name>
    <name type="common">Yeast</name>
    <name type="synonym">Candida colliculosa</name>
    <dbReference type="NCBI Taxonomy" id="4950"/>
    <lineage>
        <taxon>Eukaryota</taxon>
        <taxon>Fungi</taxon>
        <taxon>Dikarya</taxon>
        <taxon>Ascomycota</taxon>
        <taxon>Saccharomycotina</taxon>
        <taxon>Saccharomycetes</taxon>
        <taxon>Saccharomycetales</taxon>
        <taxon>Saccharomycetaceae</taxon>
        <taxon>Torulaspora</taxon>
    </lineage>
</organism>
<dbReference type="GO" id="GO:0000978">
    <property type="term" value="F:RNA polymerase II cis-regulatory region sequence-specific DNA binding"/>
    <property type="evidence" value="ECO:0007669"/>
    <property type="project" value="TreeGrafter"/>
</dbReference>
<dbReference type="FunFam" id="1.10.30.10:FF:000041">
    <property type="entry name" value="HMG box family protein"/>
    <property type="match status" value="1"/>
</dbReference>
<dbReference type="InParanoid" id="G8ZS93"/>
<dbReference type="CDD" id="cd01389">
    <property type="entry name" value="HMG-box_ROX1-like"/>
    <property type="match status" value="1"/>
</dbReference>
<dbReference type="HOGENOM" id="CLU_1332752_0_0_1"/>
<dbReference type="GeneID" id="11500720"/>
<sequence length="206" mass="24113">MEEPKIPRPRNAFILFRQHHHRLLIDELTEQGLEIPHNSKISKMLGVKWKQLSADEKSHWKKLAEKEKIDHERRYPDYRYKPVRKPRKKPLEQQPVSRAPAVAMLPIQPQPRAPYFLPQAAMPQPAHPYLVQQAYPPNYFARPTGPPVMYPGPMTVPVPMPAQLQMQLQMNRQGPYYSHPPILHPLQQGDRPLPKYKNNEDPKQSQ</sequence>
<dbReference type="PANTHER" id="PTHR10270:SF161">
    <property type="entry name" value="SEX-DETERMINING REGION Y PROTEIN"/>
    <property type="match status" value="1"/>
</dbReference>
<keyword evidence="8" id="KW-1185">Reference proteome</keyword>
<feature type="region of interest" description="Disordered" evidence="5">
    <location>
        <begin position="171"/>
        <end position="206"/>
    </location>
</feature>
<evidence type="ECO:0000256" key="3">
    <source>
        <dbReference type="ARBA" id="ARBA00023163"/>
    </source>
</evidence>
<protein>
    <recommendedName>
        <fullName evidence="6">HMG box domain-containing protein</fullName>
    </recommendedName>
</protein>
<dbReference type="AlphaFoldDB" id="G8ZS93"/>
<dbReference type="InterPro" id="IPR009071">
    <property type="entry name" value="HMG_box_dom"/>
</dbReference>
<evidence type="ECO:0000259" key="6">
    <source>
        <dbReference type="PROSITE" id="PS50118"/>
    </source>
</evidence>
<dbReference type="SUPFAM" id="SSF47095">
    <property type="entry name" value="HMG-box"/>
    <property type="match status" value="1"/>
</dbReference>
<feature type="compositionally biased region" description="Basic and acidic residues" evidence="5">
    <location>
        <begin position="197"/>
        <end position="206"/>
    </location>
</feature>
<feature type="domain" description="HMG box" evidence="6">
    <location>
        <begin position="6"/>
        <end position="79"/>
    </location>
</feature>
<keyword evidence="4" id="KW-0539">Nucleus</keyword>
<evidence type="ECO:0000256" key="5">
    <source>
        <dbReference type="SAM" id="MobiDB-lite"/>
    </source>
</evidence>
<feature type="DNA-binding region" description="HMG box" evidence="4">
    <location>
        <begin position="6"/>
        <end position="79"/>
    </location>
</feature>
<dbReference type="PANTHER" id="PTHR10270">
    <property type="entry name" value="SOX TRANSCRIPTION FACTOR"/>
    <property type="match status" value="1"/>
</dbReference>
<dbReference type="STRING" id="1076872.G8ZS93"/>
<keyword evidence="3" id="KW-0804">Transcription</keyword>
<dbReference type="InterPro" id="IPR050140">
    <property type="entry name" value="SRY-related_HMG-box_TF-like"/>
</dbReference>
<dbReference type="GO" id="GO:0001228">
    <property type="term" value="F:DNA-binding transcription activator activity, RNA polymerase II-specific"/>
    <property type="evidence" value="ECO:0007669"/>
    <property type="project" value="TreeGrafter"/>
</dbReference>
<proteinExistence type="predicted"/>
<evidence type="ECO:0000256" key="4">
    <source>
        <dbReference type="PROSITE-ProRule" id="PRU00267"/>
    </source>
</evidence>
<dbReference type="RefSeq" id="XP_003680596.1">
    <property type="nucleotide sequence ID" value="XM_003680548.1"/>
</dbReference>
<dbReference type="Gene3D" id="1.10.30.10">
    <property type="entry name" value="High mobility group box domain"/>
    <property type="match status" value="1"/>
</dbReference>
<evidence type="ECO:0000313" key="8">
    <source>
        <dbReference type="Proteomes" id="UP000005627"/>
    </source>
</evidence>
<keyword evidence="2 4" id="KW-0238">DNA-binding</keyword>
<keyword evidence="1" id="KW-0805">Transcription regulation</keyword>
<evidence type="ECO:0000313" key="7">
    <source>
        <dbReference type="EMBL" id="CCE91385.1"/>
    </source>
</evidence>
<dbReference type="OrthoDB" id="6247875at2759"/>
<dbReference type="GO" id="GO:0030154">
    <property type="term" value="P:cell differentiation"/>
    <property type="evidence" value="ECO:0007669"/>
    <property type="project" value="TreeGrafter"/>
</dbReference>
<evidence type="ECO:0000256" key="1">
    <source>
        <dbReference type="ARBA" id="ARBA00023015"/>
    </source>
</evidence>
<dbReference type="InterPro" id="IPR036910">
    <property type="entry name" value="HMG_box_dom_sf"/>
</dbReference>
<dbReference type="GO" id="GO:0005634">
    <property type="term" value="C:nucleus"/>
    <property type="evidence" value="ECO:0007669"/>
    <property type="project" value="UniProtKB-UniRule"/>
</dbReference>
<dbReference type="EMBL" id="HE616744">
    <property type="protein sequence ID" value="CCE91385.1"/>
    <property type="molecule type" value="Genomic_DNA"/>
</dbReference>
<dbReference type="GO" id="GO:0000122">
    <property type="term" value="P:negative regulation of transcription by RNA polymerase II"/>
    <property type="evidence" value="ECO:0007669"/>
    <property type="project" value="TreeGrafter"/>
</dbReference>
<evidence type="ECO:0000256" key="2">
    <source>
        <dbReference type="ARBA" id="ARBA00023125"/>
    </source>
</evidence>
<accession>G8ZS93</accession>
<dbReference type="SMART" id="SM00398">
    <property type="entry name" value="HMG"/>
    <property type="match status" value="1"/>
</dbReference>
<dbReference type="KEGG" id="tdl:TDEL_0C04960"/>
<name>G8ZS93_TORDE</name>
<dbReference type="PROSITE" id="PS50118">
    <property type="entry name" value="HMG_BOX_2"/>
    <property type="match status" value="1"/>
</dbReference>